<reference evidence="10" key="1">
    <citation type="journal article" date="2006" name="PLoS Biol.">
        <title>Macronuclear genome sequence of the ciliate Tetrahymena thermophila, a model eukaryote.</title>
        <authorList>
            <person name="Eisen J.A."/>
            <person name="Coyne R.S."/>
            <person name="Wu M."/>
            <person name="Wu D."/>
            <person name="Thiagarajan M."/>
            <person name="Wortman J.R."/>
            <person name="Badger J.H."/>
            <person name="Ren Q."/>
            <person name="Amedeo P."/>
            <person name="Jones K.M."/>
            <person name="Tallon L.J."/>
            <person name="Delcher A.L."/>
            <person name="Salzberg S.L."/>
            <person name="Silva J.C."/>
            <person name="Haas B.J."/>
            <person name="Majoros W.H."/>
            <person name="Farzad M."/>
            <person name="Carlton J.M."/>
            <person name="Smith R.K. Jr."/>
            <person name="Garg J."/>
            <person name="Pearlman R.E."/>
            <person name="Karrer K.M."/>
            <person name="Sun L."/>
            <person name="Manning G."/>
            <person name="Elde N.C."/>
            <person name="Turkewitz A.P."/>
            <person name="Asai D.J."/>
            <person name="Wilkes D.E."/>
            <person name="Wang Y."/>
            <person name="Cai H."/>
            <person name="Collins K."/>
            <person name="Stewart B.A."/>
            <person name="Lee S.R."/>
            <person name="Wilamowska K."/>
            <person name="Weinberg Z."/>
            <person name="Ruzzo W.L."/>
            <person name="Wloga D."/>
            <person name="Gaertig J."/>
            <person name="Frankel J."/>
            <person name="Tsao C.-C."/>
            <person name="Gorovsky M.A."/>
            <person name="Keeling P.J."/>
            <person name="Waller R.F."/>
            <person name="Patron N.J."/>
            <person name="Cherry J.M."/>
            <person name="Stover N.A."/>
            <person name="Krieger C.J."/>
            <person name="del Toro C."/>
            <person name="Ryder H.F."/>
            <person name="Williamson S.C."/>
            <person name="Barbeau R.A."/>
            <person name="Hamilton E.P."/>
            <person name="Orias E."/>
        </authorList>
    </citation>
    <scope>NUCLEOTIDE SEQUENCE [LARGE SCALE GENOMIC DNA]</scope>
    <source>
        <strain evidence="10">SB210</strain>
    </source>
</reference>
<keyword evidence="2" id="KW-0808">Transferase</keyword>
<dbReference type="OMA" id="HRISACG"/>
<dbReference type="Gene3D" id="1.10.510.10">
    <property type="entry name" value="Transferase(Phosphotransferase) domain 1"/>
    <property type="match status" value="1"/>
</dbReference>
<dbReference type="STRING" id="312017.Q238S0"/>
<feature type="compositionally biased region" description="Polar residues" evidence="7">
    <location>
        <begin position="434"/>
        <end position="456"/>
    </location>
</feature>
<feature type="region of interest" description="Disordered" evidence="7">
    <location>
        <begin position="417"/>
        <end position="466"/>
    </location>
</feature>
<dbReference type="InterPro" id="IPR008271">
    <property type="entry name" value="Ser/Thr_kinase_AS"/>
</dbReference>
<dbReference type="EMBL" id="GG662738">
    <property type="protein sequence ID" value="EAR93150.1"/>
    <property type="molecule type" value="Genomic_DNA"/>
</dbReference>
<keyword evidence="1" id="KW-0723">Serine/threonine-protein kinase</keyword>
<keyword evidence="4 9" id="KW-0418">Kinase</keyword>
<feature type="region of interest" description="Disordered" evidence="7">
    <location>
        <begin position="557"/>
        <end position="633"/>
    </location>
</feature>
<dbReference type="GeneID" id="7823998"/>
<dbReference type="InterPro" id="IPR050117">
    <property type="entry name" value="MAPK"/>
</dbReference>
<keyword evidence="10" id="KW-1185">Reference proteome</keyword>
<dbReference type="Proteomes" id="UP000009168">
    <property type="component" value="Unassembled WGS sequence"/>
</dbReference>
<feature type="compositionally biased region" description="Polar residues" evidence="7">
    <location>
        <begin position="613"/>
        <end position="630"/>
    </location>
</feature>
<dbReference type="FunFam" id="3.30.200.20:FF:000545">
    <property type="entry name" value="CMGC family protein kinase"/>
    <property type="match status" value="1"/>
</dbReference>
<evidence type="ECO:0000256" key="5">
    <source>
        <dbReference type="ARBA" id="ARBA00022840"/>
    </source>
</evidence>
<evidence type="ECO:0000259" key="8">
    <source>
        <dbReference type="PROSITE" id="PS50011"/>
    </source>
</evidence>
<feature type="compositionally biased region" description="Low complexity" evidence="7">
    <location>
        <begin position="356"/>
        <end position="367"/>
    </location>
</feature>
<keyword evidence="5 6" id="KW-0067">ATP-binding</keyword>
<feature type="region of interest" description="Disordered" evidence="7">
    <location>
        <begin position="500"/>
        <end position="544"/>
    </location>
</feature>
<keyword evidence="3 6" id="KW-0547">Nucleotide-binding</keyword>
<dbReference type="SUPFAM" id="SSF56112">
    <property type="entry name" value="Protein kinase-like (PK-like)"/>
    <property type="match status" value="1"/>
</dbReference>
<evidence type="ECO:0000256" key="4">
    <source>
        <dbReference type="ARBA" id="ARBA00022777"/>
    </source>
</evidence>
<dbReference type="KEGG" id="tet:TTHERM_00450990"/>
<accession>Q238S0</accession>
<dbReference type="RefSeq" id="XP_001013395.1">
    <property type="nucleotide sequence ID" value="XM_001013395.1"/>
</dbReference>
<feature type="domain" description="Protein kinase" evidence="8">
    <location>
        <begin position="4"/>
        <end position="288"/>
    </location>
</feature>
<dbReference type="InterPro" id="IPR000719">
    <property type="entry name" value="Prot_kinase_dom"/>
</dbReference>
<feature type="compositionally biased region" description="Polar residues" evidence="7">
    <location>
        <begin position="595"/>
        <end position="604"/>
    </location>
</feature>
<dbReference type="OrthoDB" id="2158884at2759"/>
<dbReference type="SMART" id="SM00220">
    <property type="entry name" value="S_TKc"/>
    <property type="match status" value="1"/>
</dbReference>
<dbReference type="GO" id="GO:0005524">
    <property type="term" value="F:ATP binding"/>
    <property type="evidence" value="ECO:0007669"/>
    <property type="project" value="UniProtKB-UniRule"/>
</dbReference>
<feature type="compositionally biased region" description="Low complexity" evidence="7">
    <location>
        <begin position="500"/>
        <end position="533"/>
    </location>
</feature>
<protein>
    <submittedName>
        <fullName evidence="9">Cyclin-dependent kinase-like Serine/Threonine kinase family protein</fullName>
    </submittedName>
</protein>
<dbReference type="PROSITE" id="PS00108">
    <property type="entry name" value="PROTEIN_KINASE_ST"/>
    <property type="match status" value="1"/>
</dbReference>
<dbReference type="InterPro" id="IPR011009">
    <property type="entry name" value="Kinase-like_dom_sf"/>
</dbReference>
<dbReference type="CDD" id="cd07830">
    <property type="entry name" value="STKc_MAK_like"/>
    <property type="match status" value="1"/>
</dbReference>
<evidence type="ECO:0000256" key="7">
    <source>
        <dbReference type="SAM" id="MobiDB-lite"/>
    </source>
</evidence>
<dbReference type="PANTHER" id="PTHR24055">
    <property type="entry name" value="MITOGEN-ACTIVATED PROTEIN KINASE"/>
    <property type="match status" value="1"/>
</dbReference>
<name>Q238S0_TETTS</name>
<feature type="compositionally biased region" description="Polar residues" evidence="7">
    <location>
        <begin position="310"/>
        <end position="333"/>
    </location>
</feature>
<dbReference type="eggNOG" id="KOG0661">
    <property type="taxonomic scope" value="Eukaryota"/>
</dbReference>
<dbReference type="PROSITE" id="PS00107">
    <property type="entry name" value="PROTEIN_KINASE_ATP"/>
    <property type="match status" value="1"/>
</dbReference>
<organism evidence="9 10">
    <name type="scientific">Tetrahymena thermophila (strain SB210)</name>
    <dbReference type="NCBI Taxonomy" id="312017"/>
    <lineage>
        <taxon>Eukaryota</taxon>
        <taxon>Sar</taxon>
        <taxon>Alveolata</taxon>
        <taxon>Ciliophora</taxon>
        <taxon>Intramacronucleata</taxon>
        <taxon>Oligohymenophorea</taxon>
        <taxon>Hymenostomatida</taxon>
        <taxon>Tetrahymenina</taxon>
        <taxon>Tetrahymenidae</taxon>
        <taxon>Tetrahymena</taxon>
    </lineage>
</organism>
<evidence type="ECO:0000313" key="9">
    <source>
        <dbReference type="EMBL" id="EAR93150.1"/>
    </source>
</evidence>
<proteinExistence type="predicted"/>
<evidence type="ECO:0000256" key="1">
    <source>
        <dbReference type="ARBA" id="ARBA00022527"/>
    </source>
</evidence>
<dbReference type="HOGENOM" id="CLU_341470_0_0_1"/>
<feature type="compositionally biased region" description="Polar residues" evidence="7">
    <location>
        <begin position="341"/>
        <end position="354"/>
    </location>
</feature>
<feature type="region of interest" description="Disordered" evidence="7">
    <location>
        <begin position="310"/>
        <end position="376"/>
    </location>
</feature>
<dbReference type="PROSITE" id="PS50011">
    <property type="entry name" value="PROTEIN_KINASE_DOM"/>
    <property type="match status" value="1"/>
</dbReference>
<feature type="compositionally biased region" description="Low complexity" evidence="7">
    <location>
        <begin position="572"/>
        <end position="581"/>
    </location>
</feature>
<dbReference type="AlphaFoldDB" id="Q238S0"/>
<dbReference type="InterPro" id="IPR017441">
    <property type="entry name" value="Protein_kinase_ATP_BS"/>
</dbReference>
<dbReference type="Pfam" id="PF00069">
    <property type="entry name" value="Pkinase"/>
    <property type="match status" value="1"/>
</dbReference>
<feature type="binding site" evidence="6">
    <location>
        <position position="33"/>
    </location>
    <ligand>
        <name>ATP</name>
        <dbReference type="ChEBI" id="CHEBI:30616"/>
    </ligand>
</feature>
<evidence type="ECO:0000313" key="10">
    <source>
        <dbReference type="Proteomes" id="UP000009168"/>
    </source>
</evidence>
<sequence length="831" mass="93528">MEKYIHLDVIGKGSFGEVVKAQNKETKEIVAIKTMKQKFVTWEECMNLRELKSLRKLVNKNIVKLKEVLRVQNQLSFVFEYCDTDIYKLYENQKKLGQRLPETQLRSIFYQLAQSLSYMHKHGYFHRDLKPENILYSNKDGYVKLTDFGLAREIRSRPPYTDYVATRWYRAPELILRATNYNSPVDIFALGCIMAELYMFKPLFNGSSELDQLQKMTSVLGTPSKLDWPEGYRLAGLKGITFPSYPAIPLNQVITDCPYEAVQLIAECLKWDPQKRPTASKILQHQYFKGIESVLPTGYFNDQEEIKVNQQQTIHQGSSNPNNNDLNVSFGNEDSSKQVKRNSFSMQNGQQQVLANKDNSPNNTNNNLGGPPLIKKLSNQFSQSDASITNRLKGANNFPHSDYKSAKALELDSIAEISNNPSDPSQGKPPLNPNKISRQNNRNQVLKNQENTTPSFNDRAKGKESGFNYSEFSNILDNRQQNNNSASKQQRATSLQQNNNDFFFGNHQQNQNNNNISSSNNNNTNNFNTSLTSPSGNGNQTIISSTSNNNIYNFANINMNGRNQSPSPYPYQNNNKQSNNNEFDQDKNDILGTYLPSSINSGGPNHQARGSYHNYSNTQPHPRQQQQISSAIEKRSSNSIPYNTINYNGNQSNANNSASIHNAFNGGIYQSSIETGSRPTRNLNSAAYFENKTNTYNNQEYNSQSVNGSYRDYQNNNTNNVRNFYGNSPSHFNDNSGYIPSAALGGSNTGNNYSTNNTNNIYSFSSATNSNNVAGGGYSLSNPVYGAKSNQTSSTTTNANALTNKNIYDFNHVRQPVRNLGLPGPKFDIKF</sequence>
<gene>
    <name evidence="9" type="ORF">TTHERM_00450990</name>
</gene>
<dbReference type="GO" id="GO:0004674">
    <property type="term" value="F:protein serine/threonine kinase activity"/>
    <property type="evidence" value="ECO:0007669"/>
    <property type="project" value="UniProtKB-KW"/>
</dbReference>
<dbReference type="FunFam" id="1.10.510.10:FF:000624">
    <property type="entry name" value="Mitogen-activated protein kinase"/>
    <property type="match status" value="1"/>
</dbReference>
<evidence type="ECO:0000256" key="6">
    <source>
        <dbReference type="PROSITE-ProRule" id="PRU10141"/>
    </source>
</evidence>
<dbReference type="Gene3D" id="3.30.200.20">
    <property type="entry name" value="Phosphorylase Kinase, domain 1"/>
    <property type="match status" value="1"/>
</dbReference>
<dbReference type="InParanoid" id="Q238S0"/>
<evidence type="ECO:0000256" key="3">
    <source>
        <dbReference type="ARBA" id="ARBA00022741"/>
    </source>
</evidence>
<evidence type="ECO:0000256" key="2">
    <source>
        <dbReference type="ARBA" id="ARBA00022679"/>
    </source>
</evidence>